<comment type="caution">
    <text evidence="3">The sequence shown here is derived from an EMBL/GenBank/DDBJ whole genome shotgun (WGS) entry which is preliminary data.</text>
</comment>
<keyword evidence="1" id="KW-0479">Metal-binding</keyword>
<name>A0ABD2WTF8_9HYME</name>
<dbReference type="AlphaFoldDB" id="A0ABD2WTF8"/>
<accession>A0ABD2WTF8</accession>
<protein>
    <recommendedName>
        <fullName evidence="2">C2H2-type domain-containing protein</fullName>
    </recommendedName>
</protein>
<keyword evidence="1" id="KW-0863">Zinc-finger</keyword>
<dbReference type="Gene3D" id="3.30.160.60">
    <property type="entry name" value="Classic Zinc Finger"/>
    <property type="match status" value="1"/>
</dbReference>
<proteinExistence type="predicted"/>
<keyword evidence="1" id="KW-0862">Zinc</keyword>
<dbReference type="GO" id="GO:0008270">
    <property type="term" value="F:zinc ion binding"/>
    <property type="evidence" value="ECO:0007669"/>
    <property type="project" value="UniProtKB-KW"/>
</dbReference>
<evidence type="ECO:0000256" key="1">
    <source>
        <dbReference type="PROSITE-ProRule" id="PRU00042"/>
    </source>
</evidence>
<dbReference type="PROSITE" id="PS50157">
    <property type="entry name" value="ZINC_FINGER_C2H2_2"/>
    <property type="match status" value="1"/>
</dbReference>
<evidence type="ECO:0000313" key="3">
    <source>
        <dbReference type="EMBL" id="KAL3396354.1"/>
    </source>
</evidence>
<evidence type="ECO:0000259" key="2">
    <source>
        <dbReference type="PROSITE" id="PS50157"/>
    </source>
</evidence>
<gene>
    <name evidence="3" type="ORF">TKK_009763</name>
</gene>
<feature type="domain" description="C2H2-type" evidence="2">
    <location>
        <begin position="45"/>
        <end position="72"/>
    </location>
</feature>
<reference evidence="3 4" key="1">
    <citation type="journal article" date="2024" name="bioRxiv">
        <title>A reference genome for Trichogramma kaykai: A tiny desert-dwelling parasitoid wasp with competing sex-ratio distorters.</title>
        <authorList>
            <person name="Culotta J."/>
            <person name="Lindsey A.R."/>
        </authorList>
    </citation>
    <scope>NUCLEOTIDE SEQUENCE [LARGE SCALE GENOMIC DNA]</scope>
    <source>
        <strain evidence="3 4">KSX58</strain>
    </source>
</reference>
<dbReference type="Proteomes" id="UP001627154">
    <property type="component" value="Unassembled WGS sequence"/>
</dbReference>
<sequence length="116" mass="13916">MKIRSRCELLRNTRQDLALGVIDQRQQQPVIIARPYKPRKPAQLYTCPKCKKCYAQRRSFKIHCRYDCFSKPNYRCPYCQFASKRTCNVYRHVRVKHAKFQVGYIDLKTPDVIKML</sequence>
<dbReference type="SMART" id="SM00355">
    <property type="entry name" value="ZnF_C2H2"/>
    <property type="match status" value="2"/>
</dbReference>
<keyword evidence="4" id="KW-1185">Reference proteome</keyword>
<dbReference type="InterPro" id="IPR013087">
    <property type="entry name" value="Znf_C2H2_type"/>
</dbReference>
<dbReference type="EMBL" id="JBJJXI010000072">
    <property type="protein sequence ID" value="KAL3396354.1"/>
    <property type="molecule type" value="Genomic_DNA"/>
</dbReference>
<organism evidence="3 4">
    <name type="scientific">Trichogramma kaykai</name>
    <dbReference type="NCBI Taxonomy" id="54128"/>
    <lineage>
        <taxon>Eukaryota</taxon>
        <taxon>Metazoa</taxon>
        <taxon>Ecdysozoa</taxon>
        <taxon>Arthropoda</taxon>
        <taxon>Hexapoda</taxon>
        <taxon>Insecta</taxon>
        <taxon>Pterygota</taxon>
        <taxon>Neoptera</taxon>
        <taxon>Endopterygota</taxon>
        <taxon>Hymenoptera</taxon>
        <taxon>Apocrita</taxon>
        <taxon>Proctotrupomorpha</taxon>
        <taxon>Chalcidoidea</taxon>
        <taxon>Trichogrammatidae</taxon>
        <taxon>Trichogramma</taxon>
    </lineage>
</organism>
<evidence type="ECO:0000313" key="4">
    <source>
        <dbReference type="Proteomes" id="UP001627154"/>
    </source>
</evidence>